<name>B8BYI5_THAPS</name>
<dbReference type="GeneID" id="7449518"/>
<feature type="domain" description="HSF-type DNA-binding" evidence="6">
    <location>
        <begin position="24"/>
        <end position="124"/>
    </location>
</feature>
<proteinExistence type="inferred from homology"/>
<dbReference type="InterPro" id="IPR000232">
    <property type="entry name" value="HSF_DNA-bd"/>
</dbReference>
<evidence type="ECO:0000313" key="8">
    <source>
        <dbReference type="Proteomes" id="UP000001449"/>
    </source>
</evidence>
<evidence type="ECO:0000256" key="3">
    <source>
        <dbReference type="ARBA" id="ARBA00023242"/>
    </source>
</evidence>
<keyword evidence="8" id="KW-1185">Reference proteome</keyword>
<dbReference type="HOGENOM" id="CLU_1083710_0_0_1"/>
<dbReference type="Proteomes" id="UP000001449">
    <property type="component" value="Chromosome 3"/>
</dbReference>
<accession>B8BYI5</accession>
<reference evidence="7 8" key="1">
    <citation type="journal article" date="2004" name="Science">
        <title>The genome of the diatom Thalassiosira pseudonana: ecology, evolution, and metabolism.</title>
        <authorList>
            <person name="Armbrust E.V."/>
            <person name="Berges J.A."/>
            <person name="Bowler C."/>
            <person name="Green B.R."/>
            <person name="Martinez D."/>
            <person name="Putnam N.H."/>
            <person name="Zhou S."/>
            <person name="Allen A.E."/>
            <person name="Apt K.E."/>
            <person name="Bechner M."/>
            <person name="Brzezinski M.A."/>
            <person name="Chaal B.K."/>
            <person name="Chiovitti A."/>
            <person name="Davis A.K."/>
            <person name="Demarest M.S."/>
            <person name="Detter J.C."/>
            <person name="Glavina T."/>
            <person name="Goodstein D."/>
            <person name="Hadi M.Z."/>
            <person name="Hellsten U."/>
            <person name="Hildebrand M."/>
            <person name="Jenkins B.D."/>
            <person name="Jurka J."/>
            <person name="Kapitonov V.V."/>
            <person name="Kroger N."/>
            <person name="Lau W.W."/>
            <person name="Lane T.W."/>
            <person name="Larimer F.W."/>
            <person name="Lippmeier J.C."/>
            <person name="Lucas S."/>
            <person name="Medina M."/>
            <person name="Montsant A."/>
            <person name="Obornik M."/>
            <person name="Parker M.S."/>
            <person name="Palenik B."/>
            <person name="Pazour G.J."/>
            <person name="Richardson P.M."/>
            <person name="Rynearson T.A."/>
            <person name="Saito M.A."/>
            <person name="Schwartz D.C."/>
            <person name="Thamatrakoln K."/>
            <person name="Valentin K."/>
            <person name="Vardi A."/>
            <person name="Wilkerson F.P."/>
            <person name="Rokhsar D.S."/>
        </authorList>
    </citation>
    <scope>NUCLEOTIDE SEQUENCE [LARGE SCALE GENOMIC DNA]</scope>
    <source>
        <strain evidence="7 8">CCMP1335</strain>
    </source>
</reference>
<dbReference type="InParanoid" id="B8BYI5"/>
<organism evidence="7 8">
    <name type="scientific">Thalassiosira pseudonana</name>
    <name type="common">Marine diatom</name>
    <name type="synonym">Cyclotella nana</name>
    <dbReference type="NCBI Taxonomy" id="35128"/>
    <lineage>
        <taxon>Eukaryota</taxon>
        <taxon>Sar</taxon>
        <taxon>Stramenopiles</taxon>
        <taxon>Ochrophyta</taxon>
        <taxon>Bacillariophyta</taxon>
        <taxon>Coscinodiscophyceae</taxon>
        <taxon>Thalassiosirophycidae</taxon>
        <taxon>Thalassiosirales</taxon>
        <taxon>Thalassiosiraceae</taxon>
        <taxon>Thalassiosira</taxon>
    </lineage>
</organism>
<dbReference type="PANTHER" id="PTHR10015">
    <property type="entry name" value="HEAT SHOCK TRANSCRIPTION FACTOR"/>
    <property type="match status" value="1"/>
</dbReference>
<dbReference type="SMART" id="SM00415">
    <property type="entry name" value="HSF"/>
    <property type="match status" value="1"/>
</dbReference>
<evidence type="ECO:0000259" key="6">
    <source>
        <dbReference type="SMART" id="SM00415"/>
    </source>
</evidence>
<dbReference type="InterPro" id="IPR036388">
    <property type="entry name" value="WH-like_DNA-bd_sf"/>
</dbReference>
<sequence>MSISSDDTSVLGEFQYPRTGKRGVPQQFPRKLYDMLEIESEGQSESTCCVHWAASGSGFKIANVAKFSEVVLPKYFKTSKFSSFQRNLNLYGFVKNRRGPEVDVYSNAKFNRGDLDMLSHLTKRKPTESKKMQEQKSLSSPQNNVSSSSSLPSYVRTVSPTISFVGQEKFIHVTDTSSTPINTRGLTHSSLNIQPNSPPLSYQKIGASVSMPSHVHNSAHLVSPSNKPCQGGRLDLLAEAMRTVIANERSSFEREFA</sequence>
<gene>
    <name evidence="7" type="ORF">THAPSDRAFT_3698</name>
</gene>
<dbReference type="SUPFAM" id="SSF46785">
    <property type="entry name" value="Winged helix' DNA-binding domain"/>
    <property type="match status" value="1"/>
</dbReference>
<evidence type="ECO:0000256" key="1">
    <source>
        <dbReference type="ARBA" id="ARBA00004123"/>
    </source>
</evidence>
<dbReference type="RefSeq" id="XP_002288944.1">
    <property type="nucleotide sequence ID" value="XM_002288908.1"/>
</dbReference>
<dbReference type="GO" id="GO:0005634">
    <property type="term" value="C:nucleus"/>
    <property type="evidence" value="ECO:0007669"/>
    <property type="project" value="UniProtKB-SubCell"/>
</dbReference>
<dbReference type="InterPro" id="IPR036390">
    <property type="entry name" value="WH_DNA-bd_sf"/>
</dbReference>
<comment type="subcellular location">
    <subcellularLocation>
        <location evidence="1">Nucleus</location>
    </subcellularLocation>
</comment>
<dbReference type="PaxDb" id="35128-Thaps3698"/>
<dbReference type="EMBL" id="CM000640">
    <property type="protein sequence ID" value="EED94380.1"/>
    <property type="molecule type" value="Genomic_DNA"/>
</dbReference>
<dbReference type="GO" id="GO:0043565">
    <property type="term" value="F:sequence-specific DNA binding"/>
    <property type="evidence" value="ECO:0007669"/>
    <property type="project" value="InterPro"/>
</dbReference>
<reference evidence="7 8" key="2">
    <citation type="journal article" date="2008" name="Nature">
        <title>The Phaeodactylum genome reveals the evolutionary history of diatom genomes.</title>
        <authorList>
            <person name="Bowler C."/>
            <person name="Allen A.E."/>
            <person name="Badger J.H."/>
            <person name="Grimwood J."/>
            <person name="Jabbari K."/>
            <person name="Kuo A."/>
            <person name="Maheswari U."/>
            <person name="Martens C."/>
            <person name="Maumus F."/>
            <person name="Otillar R.P."/>
            <person name="Rayko E."/>
            <person name="Salamov A."/>
            <person name="Vandepoele K."/>
            <person name="Beszteri B."/>
            <person name="Gruber A."/>
            <person name="Heijde M."/>
            <person name="Katinka M."/>
            <person name="Mock T."/>
            <person name="Valentin K."/>
            <person name="Verret F."/>
            <person name="Berges J.A."/>
            <person name="Brownlee C."/>
            <person name="Cadoret J.P."/>
            <person name="Chiovitti A."/>
            <person name="Choi C.J."/>
            <person name="Coesel S."/>
            <person name="De Martino A."/>
            <person name="Detter J.C."/>
            <person name="Durkin C."/>
            <person name="Falciatore A."/>
            <person name="Fournet J."/>
            <person name="Haruta M."/>
            <person name="Huysman M.J."/>
            <person name="Jenkins B.D."/>
            <person name="Jiroutova K."/>
            <person name="Jorgensen R.E."/>
            <person name="Joubert Y."/>
            <person name="Kaplan A."/>
            <person name="Kroger N."/>
            <person name="Kroth P.G."/>
            <person name="La Roche J."/>
            <person name="Lindquist E."/>
            <person name="Lommer M."/>
            <person name="Martin-Jezequel V."/>
            <person name="Lopez P.J."/>
            <person name="Lucas S."/>
            <person name="Mangogna M."/>
            <person name="McGinnis K."/>
            <person name="Medlin L.K."/>
            <person name="Montsant A."/>
            <person name="Oudot-Le Secq M.P."/>
            <person name="Napoli C."/>
            <person name="Obornik M."/>
            <person name="Parker M.S."/>
            <person name="Petit J.L."/>
            <person name="Porcel B.M."/>
            <person name="Poulsen N."/>
            <person name="Robison M."/>
            <person name="Rychlewski L."/>
            <person name="Rynearson T.A."/>
            <person name="Schmutz J."/>
            <person name="Shapiro H."/>
            <person name="Siaut M."/>
            <person name="Stanley M."/>
            <person name="Sussman M.R."/>
            <person name="Taylor A.R."/>
            <person name="Vardi A."/>
            <person name="von Dassow P."/>
            <person name="Vyverman W."/>
            <person name="Willis A."/>
            <person name="Wyrwicz L.S."/>
            <person name="Rokhsar D.S."/>
            <person name="Weissenbach J."/>
            <person name="Armbrust E.V."/>
            <person name="Green B.R."/>
            <person name="Van de Peer Y."/>
            <person name="Grigoriev I.V."/>
        </authorList>
    </citation>
    <scope>NUCLEOTIDE SEQUENCE [LARGE SCALE GENOMIC DNA]</scope>
    <source>
        <strain evidence="7 8">CCMP1335</strain>
    </source>
</reference>
<feature type="compositionally biased region" description="Low complexity" evidence="5">
    <location>
        <begin position="137"/>
        <end position="153"/>
    </location>
</feature>
<keyword evidence="3" id="KW-0539">Nucleus</keyword>
<dbReference type="STRING" id="35128.B8BYI5"/>
<dbReference type="eggNOG" id="KOG0627">
    <property type="taxonomic scope" value="Eukaryota"/>
</dbReference>
<feature type="region of interest" description="Disordered" evidence="5">
    <location>
        <begin position="125"/>
        <end position="153"/>
    </location>
</feature>
<evidence type="ECO:0000313" key="7">
    <source>
        <dbReference type="EMBL" id="EED94380.1"/>
    </source>
</evidence>
<comment type="similarity">
    <text evidence="4">Belongs to the HSF family.</text>
</comment>
<protein>
    <recommendedName>
        <fullName evidence="6">HSF-type DNA-binding domain-containing protein</fullName>
    </recommendedName>
</protein>
<keyword evidence="2" id="KW-0238">DNA-binding</keyword>
<dbReference type="AlphaFoldDB" id="B8BYI5"/>
<dbReference type="PANTHER" id="PTHR10015:SF427">
    <property type="entry name" value="HEAT SHOCK FACTOR PROTEIN"/>
    <property type="match status" value="1"/>
</dbReference>
<evidence type="ECO:0000256" key="4">
    <source>
        <dbReference type="RuleBase" id="RU004020"/>
    </source>
</evidence>
<dbReference type="Pfam" id="PF00447">
    <property type="entry name" value="HSF_DNA-bind"/>
    <property type="match status" value="1"/>
</dbReference>
<dbReference type="GO" id="GO:0003700">
    <property type="term" value="F:DNA-binding transcription factor activity"/>
    <property type="evidence" value="ECO:0007669"/>
    <property type="project" value="InterPro"/>
</dbReference>
<dbReference type="KEGG" id="tps:THAPSDRAFT_3698"/>
<feature type="compositionally biased region" description="Basic and acidic residues" evidence="5">
    <location>
        <begin position="125"/>
        <end position="134"/>
    </location>
</feature>
<dbReference type="Gene3D" id="1.10.10.10">
    <property type="entry name" value="Winged helix-like DNA-binding domain superfamily/Winged helix DNA-binding domain"/>
    <property type="match status" value="1"/>
</dbReference>
<evidence type="ECO:0000256" key="5">
    <source>
        <dbReference type="SAM" id="MobiDB-lite"/>
    </source>
</evidence>
<evidence type="ECO:0000256" key="2">
    <source>
        <dbReference type="ARBA" id="ARBA00023125"/>
    </source>
</evidence>